<dbReference type="SUPFAM" id="SSF50249">
    <property type="entry name" value="Nucleic acid-binding proteins"/>
    <property type="match status" value="1"/>
</dbReference>
<dbReference type="Gene3D" id="2.40.50.140">
    <property type="entry name" value="Nucleic acid-binding proteins"/>
    <property type="match status" value="1"/>
</dbReference>
<dbReference type="InterPro" id="IPR005880">
    <property type="entry name" value="Ribosomal_uL2_bac/org-type"/>
</dbReference>
<evidence type="ECO:0000256" key="3">
    <source>
        <dbReference type="ARBA" id="ARBA00023274"/>
    </source>
</evidence>
<dbReference type="GO" id="GO:0003735">
    <property type="term" value="F:structural constituent of ribosome"/>
    <property type="evidence" value="ECO:0007669"/>
    <property type="project" value="InterPro"/>
</dbReference>
<evidence type="ECO:0000256" key="5">
    <source>
        <dbReference type="HAMAP-Rule" id="MF_01320"/>
    </source>
</evidence>
<dbReference type="InterPro" id="IPR008991">
    <property type="entry name" value="Translation_prot_SH3-like_sf"/>
</dbReference>
<evidence type="ECO:0000259" key="8">
    <source>
        <dbReference type="SMART" id="SM01383"/>
    </source>
</evidence>
<dbReference type="KEGG" id="mtar:DF168_00550"/>
<dbReference type="Gene3D" id="2.30.30.30">
    <property type="match status" value="1"/>
</dbReference>
<dbReference type="EMBL" id="CP029803">
    <property type="protein sequence ID" value="AWT59363.1"/>
    <property type="molecule type" value="Genomic_DNA"/>
</dbReference>
<feature type="compositionally biased region" description="Basic residues" evidence="6">
    <location>
        <begin position="202"/>
        <end position="221"/>
    </location>
</feature>
<keyword evidence="2 5" id="KW-0689">Ribosomal protein</keyword>
<dbReference type="InterPro" id="IPR022671">
    <property type="entry name" value="Ribosomal_uL2_CS"/>
</dbReference>
<proteinExistence type="inferred from homology"/>
<comment type="similarity">
    <text evidence="1 5">Belongs to the universal ribosomal protein uL2 family.</text>
</comment>
<sequence>MPTIEQRPLTPGQRFHVKSFEEGISNSGPEKRLSEFKKRTGGRNCYGRITSRRRGGGHKKRIRKIDFKREKFDIPARVKRLEYDPNRSASIALLVYADGEKRYILAPTGVAIGDTLVSFSGIGEFREGNNMPLRSIPPSTKVHSISTQPGKAAQFVRSAGVSAQLVAIDGDRATLRMPSGEVRMVHSNCRATIGEVGNASHRTSKLGKAGRSRWKGRRPRVRGVAMNPVDHPMGGGEGRSSGGGHPVSPWGQLSKGFPTRSRSQQSNRMILVRRKGNKLKR</sequence>
<dbReference type="SUPFAM" id="SSF50104">
    <property type="entry name" value="Translation proteins SH3-like domain"/>
    <property type="match status" value="1"/>
</dbReference>
<dbReference type="GO" id="GO:0019843">
    <property type="term" value="F:rRNA binding"/>
    <property type="evidence" value="ECO:0007669"/>
    <property type="project" value="UniProtKB-UniRule"/>
</dbReference>
<feature type="compositionally biased region" description="Gly residues" evidence="6">
    <location>
        <begin position="233"/>
        <end position="245"/>
    </location>
</feature>
<dbReference type="InterPro" id="IPR022669">
    <property type="entry name" value="Ribosomal_uL2_C"/>
</dbReference>
<dbReference type="PROSITE" id="PS00467">
    <property type="entry name" value="RIBOSOMAL_L2"/>
    <property type="match status" value="1"/>
</dbReference>
<evidence type="ECO:0000259" key="7">
    <source>
        <dbReference type="SMART" id="SM01382"/>
    </source>
</evidence>
<evidence type="ECO:0000256" key="4">
    <source>
        <dbReference type="ARBA" id="ARBA00035242"/>
    </source>
</evidence>
<dbReference type="PANTHER" id="PTHR13691:SF5">
    <property type="entry name" value="LARGE RIBOSOMAL SUBUNIT PROTEIN UL2M"/>
    <property type="match status" value="1"/>
</dbReference>
<evidence type="ECO:0000256" key="1">
    <source>
        <dbReference type="ARBA" id="ARBA00005636"/>
    </source>
</evidence>
<comment type="subunit">
    <text evidence="5">Part of the 50S ribosomal subunit. Forms a bridge to the 30S subunit in the 70S ribosome.</text>
</comment>
<dbReference type="SMART" id="SM01383">
    <property type="entry name" value="Ribosomal_L2"/>
    <property type="match status" value="1"/>
</dbReference>
<dbReference type="GO" id="GO:0015934">
    <property type="term" value="C:large ribosomal subunit"/>
    <property type="evidence" value="ECO:0007669"/>
    <property type="project" value="InterPro"/>
</dbReference>
<keyword evidence="3 5" id="KW-0687">Ribonucleoprotein</keyword>
<evidence type="ECO:0000313" key="10">
    <source>
        <dbReference type="Proteomes" id="UP000247465"/>
    </source>
</evidence>
<evidence type="ECO:0000256" key="6">
    <source>
        <dbReference type="SAM" id="MobiDB-lite"/>
    </source>
</evidence>
<feature type="domain" description="Large ribosomal subunit protein uL2 C-terminal" evidence="7">
    <location>
        <begin position="125"/>
        <end position="253"/>
    </location>
</feature>
<dbReference type="FunFam" id="2.30.30.30:FF:000001">
    <property type="entry name" value="50S ribosomal protein L2"/>
    <property type="match status" value="1"/>
</dbReference>
<feature type="region of interest" description="Disordered" evidence="6">
    <location>
        <begin position="198"/>
        <end position="281"/>
    </location>
</feature>
<dbReference type="PANTHER" id="PTHR13691">
    <property type="entry name" value="RIBOSOMAL PROTEIN L2"/>
    <property type="match status" value="1"/>
</dbReference>
<protein>
    <recommendedName>
        <fullName evidence="4 5">Large ribosomal subunit protein uL2</fullName>
    </recommendedName>
</protein>
<dbReference type="InterPro" id="IPR014722">
    <property type="entry name" value="Rib_uL2_dom2"/>
</dbReference>
<dbReference type="SMART" id="SM01382">
    <property type="entry name" value="Ribosomal_L2_C"/>
    <property type="match status" value="1"/>
</dbReference>
<dbReference type="GO" id="GO:0002181">
    <property type="term" value="P:cytoplasmic translation"/>
    <property type="evidence" value="ECO:0007669"/>
    <property type="project" value="TreeGrafter"/>
</dbReference>
<evidence type="ECO:0000313" key="9">
    <source>
        <dbReference type="EMBL" id="AWT59363.1"/>
    </source>
</evidence>
<dbReference type="InterPro" id="IPR012340">
    <property type="entry name" value="NA-bd_OB-fold"/>
</dbReference>
<dbReference type="Gene3D" id="4.10.950.10">
    <property type="entry name" value="Ribosomal protein L2, domain 3"/>
    <property type="match status" value="1"/>
</dbReference>
<dbReference type="InterPro" id="IPR022666">
    <property type="entry name" value="Ribosomal_uL2_RNA-bd_dom"/>
</dbReference>
<comment type="function">
    <text evidence="5">One of the primary rRNA binding proteins. Required for association of the 30S and 50S subunits to form the 70S ribosome, for tRNA binding and peptide bond formation. It has been suggested to have peptidyltransferase activity; this is somewhat controversial. Makes several contacts with the 16S rRNA in the 70S ribosome.</text>
</comment>
<evidence type="ECO:0000256" key="2">
    <source>
        <dbReference type="ARBA" id="ARBA00022980"/>
    </source>
</evidence>
<feature type="compositionally biased region" description="Basic residues" evidence="6">
    <location>
        <begin position="271"/>
        <end position="281"/>
    </location>
</feature>
<accession>A0A2Z4ABJ4</accession>
<feature type="domain" description="Large ribosomal subunit protein uL2 RNA-binding" evidence="8">
    <location>
        <begin position="42"/>
        <end position="118"/>
    </location>
</feature>
<dbReference type="NCBIfam" id="TIGR01171">
    <property type="entry name" value="rplB_bact"/>
    <property type="match status" value="1"/>
</dbReference>
<dbReference type="FunFam" id="4.10.950.10:FF:000001">
    <property type="entry name" value="50S ribosomal protein L2"/>
    <property type="match status" value="1"/>
</dbReference>
<keyword evidence="5" id="KW-0699">rRNA-binding</keyword>
<dbReference type="InterPro" id="IPR002171">
    <property type="entry name" value="Ribosomal_uL2"/>
</dbReference>
<dbReference type="AlphaFoldDB" id="A0A2Z4ABJ4"/>
<dbReference type="PIRSF" id="PIRSF002158">
    <property type="entry name" value="Ribosomal_L2"/>
    <property type="match status" value="1"/>
</dbReference>
<dbReference type="InterPro" id="IPR014726">
    <property type="entry name" value="Ribosomal_uL2_dom3"/>
</dbReference>
<dbReference type="HAMAP" id="MF_01320_B">
    <property type="entry name" value="Ribosomal_uL2_B"/>
    <property type="match status" value="1"/>
</dbReference>
<organism evidence="9 10">
    <name type="scientific">Candidatus Moanibacter tarae</name>
    <dbReference type="NCBI Taxonomy" id="2200854"/>
    <lineage>
        <taxon>Bacteria</taxon>
        <taxon>Pseudomonadati</taxon>
        <taxon>Verrucomicrobiota</taxon>
        <taxon>Opitutia</taxon>
        <taxon>Puniceicoccales</taxon>
        <taxon>Puniceicoccales incertae sedis</taxon>
        <taxon>Candidatus Moanibacter</taxon>
    </lineage>
</organism>
<dbReference type="Proteomes" id="UP000247465">
    <property type="component" value="Chromosome"/>
</dbReference>
<dbReference type="GO" id="GO:0016740">
    <property type="term" value="F:transferase activity"/>
    <property type="evidence" value="ECO:0007669"/>
    <property type="project" value="InterPro"/>
</dbReference>
<name>A0A2Z4ABJ4_9BACT</name>
<reference evidence="9 10" key="1">
    <citation type="submission" date="2018-06" db="EMBL/GenBank/DDBJ databases">
        <title>Draft Genome Sequence of a Novel Marine Bacterium Related to the Verrucomicrobia.</title>
        <authorList>
            <person name="Vosseberg J."/>
            <person name="Martijn J."/>
            <person name="Ettema T.J.G."/>
        </authorList>
    </citation>
    <scope>NUCLEOTIDE SEQUENCE [LARGE SCALE GENOMIC DNA]</scope>
    <source>
        <strain evidence="9">TARA_B100001123</strain>
    </source>
</reference>
<keyword evidence="5" id="KW-0694">RNA-binding</keyword>
<dbReference type="Pfam" id="PF00181">
    <property type="entry name" value="Ribosomal_L2_N"/>
    <property type="match status" value="1"/>
</dbReference>
<gene>
    <name evidence="5 9" type="primary">rplB</name>
    <name evidence="9" type="ORF">DF168_00550</name>
</gene>
<dbReference type="Pfam" id="PF03947">
    <property type="entry name" value="Ribosomal_L2_C"/>
    <property type="match status" value="1"/>
</dbReference>